<comment type="caution">
    <text evidence="2">The sequence shown here is derived from an EMBL/GenBank/DDBJ whole genome shotgun (WGS) entry which is preliminary data.</text>
</comment>
<dbReference type="GO" id="GO:0006749">
    <property type="term" value="P:glutathione metabolic process"/>
    <property type="evidence" value="ECO:0007669"/>
    <property type="project" value="TreeGrafter"/>
</dbReference>
<dbReference type="GO" id="GO:0005829">
    <property type="term" value="C:cytosol"/>
    <property type="evidence" value="ECO:0007669"/>
    <property type="project" value="TreeGrafter"/>
</dbReference>
<proteinExistence type="predicted"/>
<dbReference type="PANTHER" id="PTHR11365:SF23">
    <property type="entry name" value="HYPOTHETICAL 5-OXOPROLINASE (EUROFUNG)-RELATED"/>
    <property type="match status" value="1"/>
</dbReference>
<reference evidence="2 3" key="1">
    <citation type="submission" date="2020-02" db="EMBL/GenBank/DDBJ databases">
        <authorList>
            <person name="Hogendoorn C."/>
        </authorList>
    </citation>
    <scope>NUCLEOTIDE SEQUENCE [LARGE SCALE GENOMIC DNA]</scope>
    <source>
        <strain evidence="2">METHB21</strain>
    </source>
</reference>
<dbReference type="InterPro" id="IPR003692">
    <property type="entry name" value="Hydantoinase_B"/>
</dbReference>
<dbReference type="EMBL" id="CADCXN010000091">
    <property type="protein sequence ID" value="CAA9892120.1"/>
    <property type="molecule type" value="Genomic_DNA"/>
</dbReference>
<evidence type="ECO:0000313" key="3">
    <source>
        <dbReference type="Proteomes" id="UP000494216"/>
    </source>
</evidence>
<gene>
    <name evidence="2" type="ORF">METHB2_60012</name>
</gene>
<keyword evidence="3" id="KW-1185">Reference proteome</keyword>
<accession>A0A8S0WKP7</accession>
<name>A0A8S0WKP7_9GAMM</name>
<evidence type="ECO:0000313" key="2">
    <source>
        <dbReference type="EMBL" id="CAA9892120.1"/>
    </source>
</evidence>
<dbReference type="AlphaFoldDB" id="A0A8S0WKP7"/>
<dbReference type="InterPro" id="IPR045079">
    <property type="entry name" value="Oxoprolinase-like"/>
</dbReference>
<organism evidence="2 3">
    <name type="scientific">Candidatus Methylobacter favarea</name>
    <dbReference type="NCBI Taxonomy" id="2707345"/>
    <lineage>
        <taxon>Bacteria</taxon>
        <taxon>Pseudomonadati</taxon>
        <taxon>Pseudomonadota</taxon>
        <taxon>Gammaproteobacteria</taxon>
        <taxon>Methylococcales</taxon>
        <taxon>Methylococcaceae</taxon>
        <taxon>Methylobacter</taxon>
    </lineage>
</organism>
<feature type="domain" description="Hydantoinase B/oxoprolinase" evidence="1">
    <location>
        <begin position="3"/>
        <end position="71"/>
    </location>
</feature>
<protein>
    <recommendedName>
        <fullName evidence="1">Hydantoinase B/oxoprolinase domain-containing protein</fullName>
    </recommendedName>
</protein>
<dbReference type="GO" id="GO:0017168">
    <property type="term" value="F:5-oxoprolinase (ATP-hydrolyzing) activity"/>
    <property type="evidence" value="ECO:0007669"/>
    <property type="project" value="TreeGrafter"/>
</dbReference>
<sequence>MPTPMTNSQITDPEVLELCFPVWLQEFSIRKRSGWPGRNRGVDDVIYCLNFLEPITADILSSHRRIPPFGFKR</sequence>
<dbReference type="Pfam" id="PF02538">
    <property type="entry name" value="Hydantoinase_B"/>
    <property type="match status" value="1"/>
</dbReference>
<dbReference type="Proteomes" id="UP000494216">
    <property type="component" value="Unassembled WGS sequence"/>
</dbReference>
<dbReference type="PANTHER" id="PTHR11365">
    <property type="entry name" value="5-OXOPROLINASE RELATED"/>
    <property type="match status" value="1"/>
</dbReference>
<evidence type="ECO:0000259" key="1">
    <source>
        <dbReference type="Pfam" id="PF02538"/>
    </source>
</evidence>